<dbReference type="RefSeq" id="WP_100988197.1">
    <property type="nucleotide sequence ID" value="NZ_CP025096.1"/>
</dbReference>
<gene>
    <name evidence="1" type="ORF">CWM47_11975</name>
</gene>
<evidence type="ECO:0000313" key="2">
    <source>
        <dbReference type="Proteomes" id="UP000232883"/>
    </source>
</evidence>
<dbReference type="AlphaFoldDB" id="A0A2K8YXX0"/>
<accession>A0A2K8YXX0</accession>
<keyword evidence="2" id="KW-1185">Reference proteome</keyword>
<dbReference type="OrthoDB" id="1117814at2"/>
<organism evidence="1 2">
    <name type="scientific">Spirosoma pollinicola</name>
    <dbReference type="NCBI Taxonomy" id="2057025"/>
    <lineage>
        <taxon>Bacteria</taxon>
        <taxon>Pseudomonadati</taxon>
        <taxon>Bacteroidota</taxon>
        <taxon>Cytophagia</taxon>
        <taxon>Cytophagales</taxon>
        <taxon>Cytophagaceae</taxon>
        <taxon>Spirosoma</taxon>
    </lineage>
</organism>
<evidence type="ECO:0000313" key="1">
    <source>
        <dbReference type="EMBL" id="AUD02480.1"/>
    </source>
</evidence>
<dbReference type="Pfam" id="PF14907">
    <property type="entry name" value="NTP_transf_5"/>
    <property type="match status" value="1"/>
</dbReference>
<reference evidence="1 2" key="1">
    <citation type="submission" date="2017-11" db="EMBL/GenBank/DDBJ databases">
        <title>Taxonomic description and genome sequences of Spirosoma HA7 sp. nov., isolated from pollen microhabitat of Corylus avellana.</title>
        <authorList>
            <person name="Ambika Manirajan B."/>
            <person name="Suarez C."/>
            <person name="Ratering S."/>
            <person name="Geissler-Plaum R."/>
            <person name="Cardinale M."/>
            <person name="Sylvia S."/>
        </authorList>
    </citation>
    <scope>NUCLEOTIDE SEQUENCE [LARGE SCALE GENOMIC DNA]</scope>
    <source>
        <strain evidence="1 2">HA7</strain>
    </source>
</reference>
<dbReference type="EMBL" id="CP025096">
    <property type="protein sequence ID" value="AUD02480.1"/>
    <property type="molecule type" value="Genomic_DNA"/>
</dbReference>
<evidence type="ECO:0008006" key="3">
    <source>
        <dbReference type="Google" id="ProtNLM"/>
    </source>
</evidence>
<dbReference type="InterPro" id="IPR039498">
    <property type="entry name" value="NTP_transf_5"/>
</dbReference>
<dbReference type="Proteomes" id="UP000232883">
    <property type="component" value="Chromosome"/>
</dbReference>
<dbReference type="KEGG" id="spir:CWM47_11975"/>
<proteinExistence type="predicted"/>
<sequence>MNTGLSPEITVLLMGCLVDLSTDKQTQINQYIQQQLIDWKRLDTLADRHRLKPFLYRTLLKIPNAPTAFVESLKQDCRITATDNLLKLQHYKEVSALLTEHAIEHIPLKGVYLAEHAYPDSSLRISGDIDLLVGKDDVFRTIRLLQNHAYHLSKKQDLHWQQGEQTILSDLYEVSLFKPFFNDSHFDIDLHWKIMGFNQHYALFDLPYVRSQPEFSTELMIVLLVTHHGVNNVWQQIYYINDLYFSLKGKDINWNWLLQELGRYGFEDVFLAGLYWCVQIWNLSLPATVQTLIGSSKIHSIAEDYAQSWESDKANEFSDLILLQLTRLAKAQTKPGRRLKTYGTFLSSRVFRYSLFRVGPRLIYLPKEVGFLTIFIRATQSLFRFLPARSTN</sequence>
<name>A0A2K8YXX0_9BACT</name>
<protein>
    <recommendedName>
        <fullName evidence="3">Nucleotidyltransferase family protein</fullName>
    </recommendedName>
</protein>